<dbReference type="GeneID" id="61294853"/>
<keyword evidence="1" id="KW-0805">Transcription regulation</keyword>
<keyword evidence="2 4" id="KW-0238">DNA-binding</keyword>
<keyword evidence="8" id="KW-1185">Reference proteome</keyword>
<evidence type="ECO:0000256" key="2">
    <source>
        <dbReference type="ARBA" id="ARBA00023125"/>
    </source>
</evidence>
<reference evidence="6 8" key="1">
    <citation type="submission" date="2016-11" db="EMBL/GenBank/DDBJ databases">
        <authorList>
            <person name="Klemetsen T."/>
        </authorList>
    </citation>
    <scope>NUCLEOTIDE SEQUENCE [LARGE SCALE GENOMIC DNA]</scope>
    <source>
        <strain evidence="6">MT 2528</strain>
    </source>
</reference>
<protein>
    <submittedName>
        <fullName evidence="7">Transcriptional regulator, TetR family</fullName>
    </submittedName>
</protein>
<dbReference type="InterPro" id="IPR009057">
    <property type="entry name" value="Homeodomain-like_sf"/>
</dbReference>
<evidence type="ECO:0000256" key="3">
    <source>
        <dbReference type="ARBA" id="ARBA00023163"/>
    </source>
</evidence>
<dbReference type="PRINTS" id="PR00455">
    <property type="entry name" value="HTHTETR"/>
</dbReference>
<dbReference type="InterPro" id="IPR036271">
    <property type="entry name" value="Tet_transcr_reg_TetR-rel_C_sf"/>
</dbReference>
<evidence type="ECO:0000313" key="7">
    <source>
        <dbReference type="EMBL" id="SGY90241.1"/>
    </source>
</evidence>
<dbReference type="PANTHER" id="PTHR47506">
    <property type="entry name" value="TRANSCRIPTIONAL REGULATORY PROTEIN"/>
    <property type="match status" value="1"/>
</dbReference>
<dbReference type="PANTHER" id="PTHR47506:SF1">
    <property type="entry name" value="HTH-TYPE TRANSCRIPTIONAL REGULATOR YJDC"/>
    <property type="match status" value="1"/>
</dbReference>
<dbReference type="Gene3D" id="1.10.357.10">
    <property type="entry name" value="Tetracycline Repressor, domain 2"/>
    <property type="match status" value="1"/>
</dbReference>
<dbReference type="EMBL" id="FPLD01000036">
    <property type="protein sequence ID" value="SGY90241.1"/>
    <property type="molecule type" value="Genomic_DNA"/>
</dbReference>
<dbReference type="EMBL" id="FPLJ01000031">
    <property type="protein sequence ID" value="SGY86788.1"/>
    <property type="molecule type" value="Genomic_DNA"/>
</dbReference>
<dbReference type="GO" id="GO:0003677">
    <property type="term" value="F:DNA binding"/>
    <property type="evidence" value="ECO:0007669"/>
    <property type="project" value="UniProtKB-UniRule"/>
</dbReference>
<dbReference type="SUPFAM" id="SSF46689">
    <property type="entry name" value="Homeodomain-like"/>
    <property type="match status" value="1"/>
</dbReference>
<dbReference type="AlphaFoldDB" id="A0A1L0AQB9"/>
<dbReference type="Proteomes" id="UP000182660">
    <property type="component" value="Unassembled WGS sequence"/>
</dbReference>
<gene>
    <name evidence="6" type="ORF">MT2528_1125</name>
    <name evidence="7" type="ORF">NVI5450_1095</name>
</gene>
<evidence type="ECO:0000313" key="6">
    <source>
        <dbReference type="EMBL" id="SGY86788.1"/>
    </source>
</evidence>
<dbReference type="Gene3D" id="1.10.10.60">
    <property type="entry name" value="Homeodomain-like"/>
    <property type="match status" value="1"/>
</dbReference>
<dbReference type="Proteomes" id="UP000183794">
    <property type="component" value="Unassembled WGS sequence"/>
</dbReference>
<name>A0A1L0AQB9_9GAMM</name>
<feature type="domain" description="HTH tetR-type" evidence="5">
    <location>
        <begin position="12"/>
        <end position="72"/>
    </location>
</feature>
<dbReference type="Pfam" id="PF16925">
    <property type="entry name" value="TetR_C_13"/>
    <property type="match status" value="1"/>
</dbReference>
<dbReference type="PROSITE" id="PS50977">
    <property type="entry name" value="HTH_TETR_2"/>
    <property type="match status" value="1"/>
</dbReference>
<evidence type="ECO:0000313" key="9">
    <source>
        <dbReference type="Proteomes" id="UP000183794"/>
    </source>
</evidence>
<dbReference type="InterPro" id="IPR011075">
    <property type="entry name" value="TetR_C"/>
</dbReference>
<organism evidence="7 9">
    <name type="scientific">Moritella viscosa</name>
    <dbReference type="NCBI Taxonomy" id="80854"/>
    <lineage>
        <taxon>Bacteria</taxon>
        <taxon>Pseudomonadati</taxon>
        <taxon>Pseudomonadota</taxon>
        <taxon>Gammaproteobacteria</taxon>
        <taxon>Alteromonadales</taxon>
        <taxon>Moritellaceae</taxon>
        <taxon>Moritella</taxon>
    </lineage>
</organism>
<evidence type="ECO:0000256" key="1">
    <source>
        <dbReference type="ARBA" id="ARBA00023015"/>
    </source>
</evidence>
<evidence type="ECO:0000256" key="4">
    <source>
        <dbReference type="PROSITE-ProRule" id="PRU00335"/>
    </source>
</evidence>
<dbReference type="SUPFAM" id="SSF48498">
    <property type="entry name" value="Tetracyclin repressor-like, C-terminal domain"/>
    <property type="match status" value="1"/>
</dbReference>
<sequence>MSKTSCVGRPKGFDVDDVLEKALAVFWAKGYEGASLSDLTQAMGINKPSLYSTFGNKEGLFLKSVDLYEQRPCGYFRPALEETTAKAVIAAMLNGAAQSLADHNNPQGCMLIQSALTGSDACESVKQALINRRRNHQNELKIRLEEAQQQGDLTTEYSAESLAQYLATIIQGMTIQATNCISAAELQNIADLALSHFPGLEQN</sequence>
<accession>A0A1L0AQB9</accession>
<dbReference type="InterPro" id="IPR001647">
    <property type="entry name" value="HTH_TetR"/>
</dbReference>
<keyword evidence="3" id="KW-0804">Transcription</keyword>
<proteinExistence type="predicted"/>
<reference evidence="7 9" key="2">
    <citation type="submission" date="2016-11" db="EMBL/GenBank/DDBJ databases">
        <authorList>
            <person name="Jaros S."/>
            <person name="Januszkiewicz K."/>
            <person name="Wedrychowicz H."/>
        </authorList>
    </citation>
    <scope>NUCLEOTIDE SEQUENCE [LARGE SCALE GENOMIC DNA]</scope>
    <source>
        <strain evidence="7">NVI 5450</strain>
    </source>
</reference>
<dbReference type="RefSeq" id="WP_075471312.1">
    <property type="nucleotide sequence ID" value="NZ_CAWQZC010000046.1"/>
</dbReference>
<dbReference type="Pfam" id="PF00440">
    <property type="entry name" value="TetR_N"/>
    <property type="match status" value="1"/>
</dbReference>
<feature type="DNA-binding region" description="H-T-H motif" evidence="4">
    <location>
        <begin position="35"/>
        <end position="54"/>
    </location>
</feature>
<dbReference type="OrthoDB" id="270177at2"/>
<evidence type="ECO:0000313" key="8">
    <source>
        <dbReference type="Proteomes" id="UP000182660"/>
    </source>
</evidence>
<evidence type="ECO:0000259" key="5">
    <source>
        <dbReference type="PROSITE" id="PS50977"/>
    </source>
</evidence>